<dbReference type="EMBL" id="OC931246">
    <property type="protein sequence ID" value="CAD7659059.1"/>
    <property type="molecule type" value="Genomic_DNA"/>
</dbReference>
<accession>A0A7R9MF43</accession>
<evidence type="ECO:0008006" key="4">
    <source>
        <dbReference type="Google" id="ProtNLM"/>
    </source>
</evidence>
<comment type="similarity">
    <text evidence="1">Belongs to the SNF7 family.</text>
</comment>
<dbReference type="AlphaFoldDB" id="A0A7R9MF43"/>
<evidence type="ECO:0000313" key="2">
    <source>
        <dbReference type="EMBL" id="CAD7659059.1"/>
    </source>
</evidence>
<feature type="non-terminal residue" evidence="2">
    <location>
        <position position="1"/>
    </location>
</feature>
<dbReference type="EMBL" id="CAJPVJ010016421">
    <property type="protein sequence ID" value="CAG2176226.1"/>
    <property type="molecule type" value="Genomic_DNA"/>
</dbReference>
<sequence>MGLFGKDPTKSPKEQVREWTSKLRKQQFLLDRQIRAIQREEEKVKMELKKAAKRGDKDVCLVLAKEMVNSRKAVCLRQWITHELDTGFVTTLCVIWDQMLSKLIVRRIHTSKAQLNSVMMNMSQQLSTLRVANAMEKSASVMKSMQSLVKVQEISHVMQDMSREMMKAGII</sequence>
<organism evidence="2">
    <name type="scientific">Oppiella nova</name>
    <dbReference type="NCBI Taxonomy" id="334625"/>
    <lineage>
        <taxon>Eukaryota</taxon>
        <taxon>Metazoa</taxon>
        <taxon>Ecdysozoa</taxon>
        <taxon>Arthropoda</taxon>
        <taxon>Chelicerata</taxon>
        <taxon>Arachnida</taxon>
        <taxon>Acari</taxon>
        <taxon>Acariformes</taxon>
        <taxon>Sarcoptiformes</taxon>
        <taxon>Oribatida</taxon>
        <taxon>Brachypylina</taxon>
        <taxon>Oppioidea</taxon>
        <taxon>Oppiidae</taxon>
        <taxon>Oppiella</taxon>
    </lineage>
</organism>
<protein>
    <recommendedName>
        <fullName evidence="4">Charged multivesicular body protein 3</fullName>
    </recommendedName>
</protein>
<reference evidence="2" key="1">
    <citation type="submission" date="2020-11" db="EMBL/GenBank/DDBJ databases">
        <authorList>
            <person name="Tran Van P."/>
        </authorList>
    </citation>
    <scope>NUCLEOTIDE SEQUENCE</scope>
</reference>
<proteinExistence type="inferred from homology"/>
<keyword evidence="3" id="KW-1185">Reference proteome</keyword>
<dbReference type="InterPro" id="IPR005024">
    <property type="entry name" value="Snf7_fam"/>
</dbReference>
<dbReference type="Pfam" id="PF03357">
    <property type="entry name" value="Snf7"/>
    <property type="match status" value="2"/>
</dbReference>
<gene>
    <name evidence="2" type="ORF">ONB1V03_LOCUS15660</name>
</gene>
<dbReference type="OrthoDB" id="2329734at2759"/>
<dbReference type="PANTHER" id="PTHR10476">
    <property type="entry name" value="CHARGED MULTIVESICULAR BODY PROTEIN"/>
    <property type="match status" value="1"/>
</dbReference>
<dbReference type="GO" id="GO:0007034">
    <property type="term" value="P:vacuolar transport"/>
    <property type="evidence" value="ECO:0007669"/>
    <property type="project" value="InterPro"/>
</dbReference>
<name>A0A7R9MF43_9ACAR</name>
<evidence type="ECO:0000313" key="3">
    <source>
        <dbReference type="Proteomes" id="UP000728032"/>
    </source>
</evidence>
<evidence type="ECO:0000256" key="1">
    <source>
        <dbReference type="ARBA" id="ARBA00006190"/>
    </source>
</evidence>
<dbReference type="Proteomes" id="UP000728032">
    <property type="component" value="Unassembled WGS sequence"/>
</dbReference>
<dbReference type="Gene3D" id="6.10.140.1230">
    <property type="match status" value="2"/>
</dbReference>